<organism evidence="2 3">
    <name type="scientific">Scophthalmus maximus</name>
    <name type="common">Turbot</name>
    <name type="synonym">Psetta maxima</name>
    <dbReference type="NCBI Taxonomy" id="52904"/>
    <lineage>
        <taxon>Eukaryota</taxon>
        <taxon>Metazoa</taxon>
        <taxon>Chordata</taxon>
        <taxon>Craniata</taxon>
        <taxon>Vertebrata</taxon>
        <taxon>Euteleostomi</taxon>
        <taxon>Actinopterygii</taxon>
        <taxon>Neopterygii</taxon>
        <taxon>Teleostei</taxon>
        <taxon>Neoteleostei</taxon>
        <taxon>Acanthomorphata</taxon>
        <taxon>Carangaria</taxon>
        <taxon>Pleuronectiformes</taxon>
        <taxon>Pleuronectoidei</taxon>
        <taxon>Scophthalmidae</taxon>
        <taxon>Scophthalmus</taxon>
    </lineage>
</organism>
<name>A0A2U9CMT7_SCOMX</name>
<reference evidence="2 3" key="1">
    <citation type="submission" date="2017-12" db="EMBL/GenBank/DDBJ databases">
        <title>Integrating genomic resources of turbot (Scophthalmus maximus) in depth evaluation of genetic and physical mapping variation across individuals.</title>
        <authorList>
            <person name="Martinez P."/>
        </authorList>
    </citation>
    <scope>NUCLEOTIDE SEQUENCE [LARGE SCALE GENOMIC DNA]</scope>
</reference>
<protein>
    <submittedName>
        <fullName evidence="2">Uncharacterized protein</fullName>
    </submittedName>
</protein>
<evidence type="ECO:0000313" key="3">
    <source>
        <dbReference type="Proteomes" id="UP000246464"/>
    </source>
</evidence>
<gene>
    <name evidence="2" type="ORF">SMAX5B_008942</name>
</gene>
<sequence>MDFPVTAVVKLRLEELLPSDQAKRHRQTPPPTPTSHHHSDLWSIPLLVLACFCSTMITEDNLPRCLGYSDFS</sequence>
<feature type="region of interest" description="Disordered" evidence="1">
    <location>
        <begin position="19"/>
        <end position="39"/>
    </location>
</feature>
<proteinExistence type="predicted"/>
<keyword evidence="3" id="KW-1185">Reference proteome</keyword>
<dbReference type="Proteomes" id="UP000246464">
    <property type="component" value="Chromosome 17"/>
</dbReference>
<evidence type="ECO:0000256" key="1">
    <source>
        <dbReference type="SAM" id="MobiDB-lite"/>
    </source>
</evidence>
<dbReference type="AlphaFoldDB" id="A0A2U9CMT7"/>
<dbReference type="EMBL" id="CP026259">
    <property type="protein sequence ID" value="AWP16102.1"/>
    <property type="molecule type" value="Genomic_DNA"/>
</dbReference>
<accession>A0A2U9CMT7</accession>
<evidence type="ECO:0000313" key="2">
    <source>
        <dbReference type="EMBL" id="AWP16102.1"/>
    </source>
</evidence>